<gene>
    <name evidence="1" type="ORF">CSP5_1214</name>
</gene>
<name>A0A1N5V5M4_9ARCH</name>
<proteinExistence type="predicted"/>
<reference evidence="1 2" key="1">
    <citation type="submission" date="2016-04" db="EMBL/GenBank/DDBJ databases">
        <authorList>
            <person name="Evans L.H."/>
            <person name="Alamgir A."/>
            <person name="Owens N."/>
            <person name="Weber N.D."/>
            <person name="Virtaneva K."/>
            <person name="Barbian K."/>
            <person name="Babar A."/>
            <person name="Rosenke K."/>
        </authorList>
    </citation>
    <scope>NUCLEOTIDE SEQUENCE [LARGE SCALE GENOMIC DNA]</scope>
    <source>
        <strain evidence="2">S5(T) (JCM 30642 \VKM B-2941)</strain>
    </source>
</reference>
<organism evidence="1 2">
    <name type="scientific">Cuniculiplasma divulgatum</name>
    <dbReference type="NCBI Taxonomy" id="1673428"/>
    <lineage>
        <taxon>Archaea</taxon>
        <taxon>Methanobacteriati</taxon>
        <taxon>Thermoplasmatota</taxon>
        <taxon>Thermoplasmata</taxon>
        <taxon>Thermoplasmatales</taxon>
        <taxon>Cuniculiplasmataceae</taxon>
        <taxon>Cuniculiplasma</taxon>
    </lineage>
</organism>
<accession>A0A1N5V5M4</accession>
<dbReference type="EMBL" id="LT671858">
    <property type="protein sequence ID" value="SIM67485.1"/>
    <property type="molecule type" value="Genomic_DNA"/>
</dbReference>
<dbReference type="GeneID" id="79719210"/>
<protein>
    <submittedName>
        <fullName evidence="1">Uncharacterized protein</fullName>
    </submittedName>
</protein>
<dbReference type="AlphaFoldDB" id="A0A1N5V5M4"/>
<sequence>MSVERVKQNTLRKLGSLLPEGVRIRLIVIGRSGIITVVVNEAE</sequence>
<dbReference type="Proteomes" id="UP000195607">
    <property type="component" value="Chromosome I"/>
</dbReference>
<evidence type="ECO:0000313" key="1">
    <source>
        <dbReference type="EMBL" id="SIM67485.1"/>
    </source>
</evidence>
<dbReference type="RefSeq" id="WP_277868657.1">
    <property type="nucleotide sequence ID" value="NZ_LT671858.1"/>
</dbReference>
<evidence type="ECO:0000313" key="2">
    <source>
        <dbReference type="Proteomes" id="UP000195607"/>
    </source>
</evidence>